<dbReference type="Pfam" id="PF07811">
    <property type="entry name" value="TadE"/>
    <property type="match status" value="1"/>
</dbReference>
<keyword evidence="1" id="KW-0812">Transmembrane</keyword>
<reference evidence="4" key="1">
    <citation type="submission" date="2017-05" db="EMBL/GenBank/DDBJ databases">
        <title>Complete and WGS of Bordetella genogroups.</title>
        <authorList>
            <person name="Spilker T."/>
            <person name="Lipuma J."/>
        </authorList>
    </citation>
    <scope>NUCLEOTIDE SEQUENCE [LARGE SCALE GENOMIC DNA]</scope>
    <source>
        <strain evidence="4">AU6712</strain>
    </source>
</reference>
<feature type="domain" description="TadE-like" evidence="2">
    <location>
        <begin position="28"/>
        <end position="70"/>
    </location>
</feature>
<evidence type="ECO:0000256" key="1">
    <source>
        <dbReference type="SAM" id="Phobius"/>
    </source>
</evidence>
<dbReference type="EMBL" id="NEVU01000001">
    <property type="protein sequence ID" value="OZI77930.1"/>
    <property type="molecule type" value="Genomic_DNA"/>
</dbReference>
<proteinExistence type="predicted"/>
<evidence type="ECO:0000313" key="4">
    <source>
        <dbReference type="Proteomes" id="UP000216429"/>
    </source>
</evidence>
<organism evidence="3 4">
    <name type="scientific">Bordetella genomosp. 12</name>
    <dbReference type="NCBI Taxonomy" id="463035"/>
    <lineage>
        <taxon>Bacteria</taxon>
        <taxon>Pseudomonadati</taxon>
        <taxon>Pseudomonadota</taxon>
        <taxon>Betaproteobacteria</taxon>
        <taxon>Burkholderiales</taxon>
        <taxon>Alcaligenaceae</taxon>
        <taxon>Bordetella</taxon>
    </lineage>
</organism>
<gene>
    <name evidence="3" type="ORF">CAL22_05245</name>
</gene>
<dbReference type="OrthoDB" id="8689541at2"/>
<dbReference type="AlphaFoldDB" id="A0A261VWF0"/>
<dbReference type="InterPro" id="IPR012495">
    <property type="entry name" value="TadE-like_dom"/>
</dbReference>
<keyword evidence="1" id="KW-1133">Transmembrane helix</keyword>
<keyword evidence="1" id="KW-0472">Membrane</keyword>
<sequence length="177" mass="18648">MGRVAPSAPRPARRALRRLSGPGRAQSGSYAVEFALVFLVFFLVVYGILTWGLIFAAQQSVNYAAEEGARIALRWQSADAMGVRAQQARSEALRQLSWVQSMGRADASIAVCGAGGLVQGEGACSGAALDPDQLEVLVRYPYSAGPLVPVLPGILPWLPAQLAARASVRLGGSLEGR</sequence>
<keyword evidence="4" id="KW-1185">Reference proteome</keyword>
<name>A0A261VWF0_9BORD</name>
<accession>A0A261VWF0</accession>
<dbReference type="Proteomes" id="UP000216429">
    <property type="component" value="Unassembled WGS sequence"/>
</dbReference>
<evidence type="ECO:0000313" key="3">
    <source>
        <dbReference type="EMBL" id="OZI77930.1"/>
    </source>
</evidence>
<comment type="caution">
    <text evidence="3">The sequence shown here is derived from an EMBL/GenBank/DDBJ whole genome shotgun (WGS) entry which is preliminary data.</text>
</comment>
<evidence type="ECO:0000259" key="2">
    <source>
        <dbReference type="Pfam" id="PF07811"/>
    </source>
</evidence>
<protein>
    <recommendedName>
        <fullName evidence="2">TadE-like domain-containing protein</fullName>
    </recommendedName>
</protein>
<feature type="transmembrane region" description="Helical" evidence="1">
    <location>
        <begin position="34"/>
        <end position="56"/>
    </location>
</feature>